<reference evidence="3 4" key="1">
    <citation type="submission" date="2018-07" db="EMBL/GenBank/DDBJ databases">
        <title>A high quality draft genome assembly of the barn swallow (H. rustica rustica).</title>
        <authorList>
            <person name="Formenti G."/>
            <person name="Chiara M."/>
            <person name="Poveda L."/>
            <person name="Francoijs K.-J."/>
            <person name="Bonisoli-Alquati A."/>
            <person name="Canova L."/>
            <person name="Gianfranceschi L."/>
            <person name="Horner D.S."/>
            <person name="Saino N."/>
        </authorList>
    </citation>
    <scope>NUCLEOTIDE SEQUENCE [LARGE SCALE GENOMIC DNA]</scope>
    <source>
        <strain evidence="3">Chelidonia</strain>
        <tissue evidence="3">Blood</tissue>
    </source>
</reference>
<dbReference type="GO" id="GO:0019882">
    <property type="term" value="P:antigen processing and presentation"/>
    <property type="evidence" value="ECO:0007669"/>
    <property type="project" value="InterPro"/>
</dbReference>
<dbReference type="OrthoDB" id="10043043at2759"/>
<dbReference type="InterPro" id="IPR014745">
    <property type="entry name" value="MHC_II_a/b_N"/>
</dbReference>
<organism evidence="3 4">
    <name type="scientific">Hirundo rustica rustica</name>
    <dbReference type="NCBI Taxonomy" id="333673"/>
    <lineage>
        <taxon>Eukaryota</taxon>
        <taxon>Metazoa</taxon>
        <taxon>Chordata</taxon>
        <taxon>Craniata</taxon>
        <taxon>Vertebrata</taxon>
        <taxon>Euteleostomi</taxon>
        <taxon>Archelosauria</taxon>
        <taxon>Archosauria</taxon>
        <taxon>Dinosauria</taxon>
        <taxon>Saurischia</taxon>
        <taxon>Theropoda</taxon>
        <taxon>Coelurosauria</taxon>
        <taxon>Aves</taxon>
        <taxon>Neognathae</taxon>
        <taxon>Neoaves</taxon>
        <taxon>Telluraves</taxon>
        <taxon>Australaves</taxon>
        <taxon>Passeriformes</taxon>
        <taxon>Sylvioidea</taxon>
        <taxon>Hirundinidae</taxon>
        <taxon>Hirundo</taxon>
    </lineage>
</organism>
<dbReference type="EMBL" id="QRBI01000165">
    <property type="protein sequence ID" value="RMB97276.1"/>
    <property type="molecule type" value="Genomic_DNA"/>
</dbReference>
<evidence type="ECO:0000313" key="4">
    <source>
        <dbReference type="Proteomes" id="UP000269221"/>
    </source>
</evidence>
<name>A0A3M0JR43_HIRRU</name>
<dbReference type="Proteomes" id="UP000269221">
    <property type="component" value="Unassembled WGS sequence"/>
</dbReference>
<dbReference type="InterPro" id="IPR000353">
    <property type="entry name" value="MHC_II_b_N"/>
</dbReference>
<gene>
    <name evidence="3" type="ORF">DUI87_26245</name>
</gene>
<dbReference type="Gene3D" id="3.10.320.10">
    <property type="entry name" value="Class II Histocompatibility Antigen, M Beta Chain, Chain B, domain 1"/>
    <property type="match status" value="1"/>
</dbReference>
<accession>A0A3M0JR43</accession>
<keyword evidence="4" id="KW-1185">Reference proteome</keyword>
<dbReference type="SUPFAM" id="SSF54452">
    <property type="entry name" value="MHC antigen-recognition domain"/>
    <property type="match status" value="1"/>
</dbReference>
<evidence type="ECO:0000259" key="2">
    <source>
        <dbReference type="Pfam" id="PF00969"/>
    </source>
</evidence>
<evidence type="ECO:0000313" key="3">
    <source>
        <dbReference type="EMBL" id="RMB97276.1"/>
    </source>
</evidence>
<dbReference type="STRING" id="333673.A0A3M0JR43"/>
<dbReference type="InterPro" id="IPR011162">
    <property type="entry name" value="MHC_I/II-like_Ag-recog"/>
</dbReference>
<protein>
    <recommendedName>
        <fullName evidence="2">MHC class II beta chain N-terminal domain-containing protein</fullName>
    </recommendedName>
</protein>
<feature type="domain" description="MHC class II beta chain N-terminal" evidence="2">
    <location>
        <begin position="157"/>
        <end position="194"/>
    </location>
</feature>
<keyword evidence="1" id="KW-0325">Glycoprotein</keyword>
<dbReference type="AlphaFoldDB" id="A0A3M0JR43"/>
<dbReference type="GO" id="GO:0006955">
    <property type="term" value="P:immune response"/>
    <property type="evidence" value="ECO:0007669"/>
    <property type="project" value="InterPro"/>
</dbReference>
<comment type="caution">
    <text evidence="3">The sequence shown here is derived from an EMBL/GenBank/DDBJ whole genome shotgun (WGS) entry which is preliminary data.</text>
</comment>
<evidence type="ECO:0000256" key="1">
    <source>
        <dbReference type="ARBA" id="ARBA00023180"/>
    </source>
</evidence>
<proteinExistence type="predicted"/>
<dbReference type="Pfam" id="PF00969">
    <property type="entry name" value="MHC_II_beta"/>
    <property type="match status" value="1"/>
</dbReference>
<dbReference type="GO" id="GO:0042613">
    <property type="term" value="C:MHC class II protein complex"/>
    <property type="evidence" value="ECO:0007669"/>
    <property type="project" value="InterPro"/>
</dbReference>
<sequence length="209" mass="23330">MVLDPRATVEFSLPLSLFLTSSSQNLENSKLDRFFYAVKHIFNQTGLCQLLVACEEQLESKSWHRGGRTVGKDEARKPYKYDCLDSENVKPVTEIELKNLQALDFPHSSQVIPREVKSSSILLAMDGSVGLGEVGGQEHPQPGAAQELQKRFGHLGGDTPDGETQAWDWDRQQECLENRRVQVDTFCCNNYEIMAMSLGLGGPRTPKSS</sequence>